<gene>
    <name evidence="1" type="ORF">IQ16_07724</name>
</gene>
<sequence length="74" mass="8325">MPINPLISANINLTPEQRHVLELAFNRTLRKLNLVDRNDPICEIVARKVIEIEATGVTNAVAISEIAFRQLYPS</sequence>
<dbReference type="AlphaFoldDB" id="A0A562QVR6"/>
<evidence type="ECO:0000313" key="2">
    <source>
        <dbReference type="Proteomes" id="UP000316291"/>
    </source>
</evidence>
<proteinExistence type="predicted"/>
<comment type="caution">
    <text evidence="1">The sequence shown here is derived from an EMBL/GenBank/DDBJ whole genome shotgun (WGS) entry which is preliminary data.</text>
</comment>
<keyword evidence="2" id="KW-1185">Reference proteome</keyword>
<accession>A0A562QVR6</accession>
<organism evidence="1 2">
    <name type="scientific">Bradyrhizobium huanghuaihaiense</name>
    <dbReference type="NCBI Taxonomy" id="990078"/>
    <lineage>
        <taxon>Bacteria</taxon>
        <taxon>Pseudomonadati</taxon>
        <taxon>Pseudomonadota</taxon>
        <taxon>Alphaproteobacteria</taxon>
        <taxon>Hyphomicrobiales</taxon>
        <taxon>Nitrobacteraceae</taxon>
        <taxon>Bradyrhizobium</taxon>
    </lineage>
</organism>
<dbReference type="Proteomes" id="UP000316291">
    <property type="component" value="Unassembled WGS sequence"/>
</dbReference>
<name>A0A562QVR6_9BRAD</name>
<evidence type="ECO:0000313" key="1">
    <source>
        <dbReference type="EMBL" id="TWI60226.1"/>
    </source>
</evidence>
<dbReference type="RefSeq" id="WP_035667676.1">
    <property type="nucleotide sequence ID" value="NZ_CP104172.1"/>
</dbReference>
<dbReference type="EMBL" id="VLLA01000035">
    <property type="protein sequence ID" value="TWI60226.1"/>
    <property type="molecule type" value="Genomic_DNA"/>
</dbReference>
<protein>
    <submittedName>
        <fullName evidence="1">Uncharacterized protein</fullName>
    </submittedName>
</protein>
<reference evidence="1 2" key="1">
    <citation type="journal article" date="2015" name="Stand. Genomic Sci.">
        <title>Genomic Encyclopedia of Bacterial and Archaeal Type Strains, Phase III: the genomes of soil and plant-associated and newly described type strains.</title>
        <authorList>
            <person name="Whitman W.B."/>
            <person name="Woyke T."/>
            <person name="Klenk H.P."/>
            <person name="Zhou Y."/>
            <person name="Lilburn T.G."/>
            <person name="Beck B.J."/>
            <person name="De Vos P."/>
            <person name="Vandamme P."/>
            <person name="Eisen J.A."/>
            <person name="Garrity G."/>
            <person name="Hugenholtz P."/>
            <person name="Kyrpides N.C."/>
        </authorList>
    </citation>
    <scope>NUCLEOTIDE SEQUENCE [LARGE SCALE GENOMIC DNA]</scope>
    <source>
        <strain evidence="1 2">CGMCC 1.10948</strain>
    </source>
</reference>